<dbReference type="InterPro" id="IPR037522">
    <property type="entry name" value="HD_GYP_dom"/>
</dbReference>
<reference evidence="4" key="1">
    <citation type="submission" date="2018-06" db="EMBL/GenBank/DDBJ databases">
        <authorList>
            <person name="Zhirakovskaya E."/>
        </authorList>
    </citation>
    <scope>NUCLEOTIDE SEQUENCE</scope>
</reference>
<evidence type="ECO:0000313" key="4">
    <source>
        <dbReference type="EMBL" id="VAW74689.1"/>
    </source>
</evidence>
<dbReference type="Pfam" id="PF13487">
    <property type="entry name" value="HD_5"/>
    <property type="match status" value="1"/>
</dbReference>
<dbReference type="Gene3D" id="1.10.3210.10">
    <property type="entry name" value="Hypothetical protein af1432"/>
    <property type="match status" value="1"/>
</dbReference>
<evidence type="ECO:0000256" key="1">
    <source>
        <dbReference type="SAM" id="Phobius"/>
    </source>
</evidence>
<protein>
    <recommendedName>
        <fullName evidence="5">HD-GYP domain-containing protein</fullName>
    </recommendedName>
</protein>
<dbReference type="InterPro" id="IPR052020">
    <property type="entry name" value="Cyclic_di-GMP/3'3'-cGAMP_PDE"/>
</dbReference>
<dbReference type="InterPro" id="IPR003607">
    <property type="entry name" value="HD/PDEase_dom"/>
</dbReference>
<accession>A0A3B0YKE1</accession>
<dbReference type="InterPro" id="IPR035965">
    <property type="entry name" value="PAS-like_dom_sf"/>
</dbReference>
<dbReference type="EMBL" id="UOFK01000062">
    <property type="protein sequence ID" value="VAW74689.1"/>
    <property type="molecule type" value="Genomic_DNA"/>
</dbReference>
<feature type="transmembrane region" description="Helical" evidence="1">
    <location>
        <begin position="325"/>
        <end position="345"/>
    </location>
</feature>
<feature type="domain" description="PAS" evidence="2">
    <location>
        <begin position="370"/>
        <end position="440"/>
    </location>
</feature>
<evidence type="ECO:0000259" key="2">
    <source>
        <dbReference type="PROSITE" id="PS50112"/>
    </source>
</evidence>
<dbReference type="SUPFAM" id="SSF109604">
    <property type="entry name" value="HD-domain/PDEase-like"/>
    <property type="match status" value="1"/>
</dbReference>
<dbReference type="NCBIfam" id="TIGR00229">
    <property type="entry name" value="sensory_box"/>
    <property type="match status" value="1"/>
</dbReference>
<dbReference type="AlphaFoldDB" id="A0A3B0YKE1"/>
<gene>
    <name evidence="4" type="ORF">MNBD_GAMMA13-792</name>
</gene>
<feature type="transmembrane region" description="Helical" evidence="1">
    <location>
        <begin position="12"/>
        <end position="32"/>
    </location>
</feature>
<proteinExistence type="predicted"/>
<dbReference type="CDD" id="cd00077">
    <property type="entry name" value="HDc"/>
    <property type="match status" value="1"/>
</dbReference>
<keyword evidence="1" id="KW-0812">Transmembrane</keyword>
<dbReference type="Pfam" id="PF08448">
    <property type="entry name" value="PAS_4"/>
    <property type="match status" value="1"/>
</dbReference>
<keyword evidence="1" id="KW-1133">Transmembrane helix</keyword>
<dbReference type="PANTHER" id="PTHR45228">
    <property type="entry name" value="CYCLIC DI-GMP PHOSPHODIESTERASE TM_0186-RELATED"/>
    <property type="match status" value="1"/>
</dbReference>
<keyword evidence="1" id="KW-0472">Membrane</keyword>
<feature type="domain" description="HD-GYP" evidence="3">
    <location>
        <begin position="492"/>
        <end position="687"/>
    </location>
</feature>
<dbReference type="PROSITE" id="PS50112">
    <property type="entry name" value="PAS"/>
    <property type="match status" value="1"/>
</dbReference>
<dbReference type="SUPFAM" id="SSF55785">
    <property type="entry name" value="PYP-like sensor domain (PAS domain)"/>
    <property type="match status" value="1"/>
</dbReference>
<dbReference type="InterPro" id="IPR000014">
    <property type="entry name" value="PAS"/>
</dbReference>
<name>A0A3B0YKE1_9ZZZZ</name>
<dbReference type="PROSITE" id="PS51832">
    <property type="entry name" value="HD_GYP"/>
    <property type="match status" value="1"/>
</dbReference>
<evidence type="ECO:0000259" key="3">
    <source>
        <dbReference type="PROSITE" id="PS51832"/>
    </source>
</evidence>
<evidence type="ECO:0008006" key="5">
    <source>
        <dbReference type="Google" id="ProtNLM"/>
    </source>
</evidence>
<dbReference type="CDD" id="cd00130">
    <property type="entry name" value="PAS"/>
    <property type="match status" value="1"/>
</dbReference>
<sequence length="687" mass="75000">MASSTSSKPVIGGIIALLAILVGGALLIGAYVNTERQRDLDDWAIRLSLQAETRVNAIDARLGSQATNLSELANNASLQLYLWQLSQREEPNPEIEPAQLSYLRNLLVASAQRYGMVPEHQQSIPANLPKHYDAGLALIDARQRHVVSTTGMPEIGAAFSAAIETALADGKPSYSQLVLDSHNRVLLGIAVPVPVVLGAEDNWAYGGVVLGVVNAARVLYPLLNGGAPMTASDQSLLIAGRDEQVVYLSPTHDAATPTRKTLPMDRTRLAAAAALANPGGFGEFRNYQGIEVLSTSRALRSTDWLLLQQVNADQALLESDRHRRFMVTSFSLLLFFIGATLVAAWRHGSSVRATHNADELRSKTRELEKQTELLHAVTDNTEAYAILMDAQQQVLFTNARLANKLHASPDELTGSSLSSVLGPATVQLMQKSIQTLQDSGGTHRCIQQMAIADEERSFQCSWVPVDRIGDRCNAILLVLQDITELQQAQQKHALLMRRLVDTLMHVVDLHDPNSAHHSSRMVEVANIIGSELKLNEADMRTLDLAASLANLGKIFVPREVLTKTSELTEAEQALVRRHVQFGTELLQDLEFDGPVLDTITQKQEHLDGSGYPNGLKGGDILLTARILAVSNAFVALVSPRAYRQAVSIEVALDQLLKESGSTFDRHVVAALFHAAENRSDWSEWQQA</sequence>
<organism evidence="4">
    <name type="scientific">hydrothermal vent metagenome</name>
    <dbReference type="NCBI Taxonomy" id="652676"/>
    <lineage>
        <taxon>unclassified sequences</taxon>
        <taxon>metagenomes</taxon>
        <taxon>ecological metagenomes</taxon>
    </lineage>
</organism>
<dbReference type="InterPro" id="IPR013656">
    <property type="entry name" value="PAS_4"/>
</dbReference>
<dbReference type="Gene3D" id="3.30.450.20">
    <property type="entry name" value="PAS domain"/>
    <property type="match status" value="1"/>
</dbReference>